<dbReference type="Proteomes" id="UP001163846">
    <property type="component" value="Unassembled WGS sequence"/>
</dbReference>
<organism evidence="3 4">
    <name type="scientific">Lentinula raphanica</name>
    <dbReference type="NCBI Taxonomy" id="153919"/>
    <lineage>
        <taxon>Eukaryota</taxon>
        <taxon>Fungi</taxon>
        <taxon>Dikarya</taxon>
        <taxon>Basidiomycota</taxon>
        <taxon>Agaricomycotina</taxon>
        <taxon>Agaricomycetes</taxon>
        <taxon>Agaricomycetidae</taxon>
        <taxon>Agaricales</taxon>
        <taxon>Marasmiineae</taxon>
        <taxon>Omphalotaceae</taxon>
        <taxon>Lentinula</taxon>
    </lineage>
</organism>
<protein>
    <submittedName>
        <fullName evidence="3">Uncharacterized protein</fullName>
    </submittedName>
</protein>
<dbReference type="EMBL" id="MU805951">
    <property type="protein sequence ID" value="KAJ3844528.1"/>
    <property type="molecule type" value="Genomic_DNA"/>
</dbReference>
<reference evidence="3" key="1">
    <citation type="submission" date="2022-08" db="EMBL/GenBank/DDBJ databases">
        <authorList>
            <consortium name="DOE Joint Genome Institute"/>
            <person name="Min B."/>
            <person name="Riley R."/>
            <person name="Sierra-Patev S."/>
            <person name="Naranjo-Ortiz M."/>
            <person name="Looney B."/>
            <person name="Konkel Z."/>
            <person name="Slot J.C."/>
            <person name="Sakamoto Y."/>
            <person name="Steenwyk J.L."/>
            <person name="Rokas A."/>
            <person name="Carro J."/>
            <person name="Camarero S."/>
            <person name="Ferreira P."/>
            <person name="Molpeceres G."/>
            <person name="Ruiz-Duenas F.J."/>
            <person name="Serrano A."/>
            <person name="Henrissat B."/>
            <person name="Drula E."/>
            <person name="Hughes K.W."/>
            <person name="Mata J.L."/>
            <person name="Ishikawa N.K."/>
            <person name="Vargas-Isla R."/>
            <person name="Ushijima S."/>
            <person name="Smith C.A."/>
            <person name="Ahrendt S."/>
            <person name="Andreopoulos W."/>
            <person name="He G."/>
            <person name="Labutti K."/>
            <person name="Lipzen A."/>
            <person name="Ng V."/>
            <person name="Sandor L."/>
            <person name="Barry K."/>
            <person name="Martinez A.T."/>
            <person name="Xiao Y."/>
            <person name="Gibbons J.G."/>
            <person name="Terashima K."/>
            <person name="Hibbett D.S."/>
            <person name="Grigoriev I.V."/>
        </authorList>
    </citation>
    <scope>NUCLEOTIDE SEQUENCE</scope>
    <source>
        <strain evidence="3">TFB9207</strain>
    </source>
</reference>
<evidence type="ECO:0000256" key="1">
    <source>
        <dbReference type="SAM" id="MobiDB-lite"/>
    </source>
</evidence>
<evidence type="ECO:0000313" key="3">
    <source>
        <dbReference type="EMBL" id="KAJ3844528.1"/>
    </source>
</evidence>
<evidence type="ECO:0000256" key="2">
    <source>
        <dbReference type="SAM" id="SignalP"/>
    </source>
</evidence>
<comment type="caution">
    <text evidence="3">The sequence shown here is derived from an EMBL/GenBank/DDBJ whole genome shotgun (WGS) entry which is preliminary data.</text>
</comment>
<feature type="compositionally biased region" description="Low complexity" evidence="1">
    <location>
        <begin position="50"/>
        <end position="64"/>
    </location>
</feature>
<name>A0AA38PKV8_9AGAR</name>
<feature type="region of interest" description="Disordered" evidence="1">
    <location>
        <begin position="37"/>
        <end position="70"/>
    </location>
</feature>
<gene>
    <name evidence="3" type="ORF">F5878DRAFT_720596</name>
</gene>
<feature type="signal peptide" evidence="2">
    <location>
        <begin position="1"/>
        <end position="23"/>
    </location>
</feature>
<proteinExistence type="predicted"/>
<keyword evidence="2" id="KW-0732">Signal</keyword>
<dbReference type="AlphaFoldDB" id="A0AA38PKV8"/>
<keyword evidence="4" id="KW-1185">Reference proteome</keyword>
<evidence type="ECO:0000313" key="4">
    <source>
        <dbReference type="Proteomes" id="UP001163846"/>
    </source>
</evidence>
<feature type="chain" id="PRO_5041241274" evidence="2">
    <location>
        <begin position="24"/>
        <end position="276"/>
    </location>
</feature>
<accession>A0AA38PKV8</accession>
<feature type="region of interest" description="Disordered" evidence="1">
    <location>
        <begin position="243"/>
        <end position="276"/>
    </location>
</feature>
<feature type="compositionally biased region" description="Basic residues" evidence="1">
    <location>
        <begin position="267"/>
        <end position="276"/>
    </location>
</feature>
<sequence length="276" mass="30514">MRLNSSVSHVLMCLNAILHTACGSPLPMNRGGSLLLTTPVSDHGSPPTTPVSDWDSSSTPSIPDTSREDSGPLASFHLEVLLGDESLEPVGITPSEIHDHIKAGFSQYAENYLWEMGFDVDDHPKTVHYDVSPPVPRPVRSWTQHGKRFSKYRFRITPGNLKSEKSREICSYCQGSLTIVQDPRAPLDYSQSKMKIESVSSTLHDTDPIFTVVEVGPESDRRFYHVDPNPSDPLQMAVEVKLAATANHAHHHQPSDEETAGSDSGRPKKRVKVEEN</sequence>